<dbReference type="Ensembl" id="ENST00000636337.1">
    <property type="protein sequence ID" value="ENSP00000490740.1"/>
    <property type="gene ID" value="ENSG00000197694.19"/>
</dbReference>
<reference evidence="1 2" key="2">
    <citation type="journal article" date="2004" name="Nature">
        <title>DNA sequence and analysis of human chromosome 9.</title>
        <authorList>
            <person name="Humphray S.J."/>
            <person name="Oliver K."/>
            <person name="Hunt A.R."/>
            <person name="Plumb R.W."/>
            <person name="Loveland J.E."/>
            <person name="Howe K.L."/>
            <person name="Andrews T.D."/>
            <person name="Searle S."/>
            <person name="Hunt S.E."/>
            <person name="Scott C.E."/>
            <person name="Jones M.C."/>
            <person name="Ainscough R."/>
            <person name="Almeida J.P."/>
            <person name="Ambrose K.D."/>
            <person name="Ashwell R.I."/>
            <person name="Babbage A.K."/>
            <person name="Babbage S."/>
            <person name="Bagguley C.L."/>
            <person name="Bailey J."/>
            <person name="Banerjee R."/>
            <person name="Barker D.J."/>
            <person name="Barlow K.F."/>
            <person name="Bates K."/>
            <person name="Beasley H."/>
            <person name="Beasley O."/>
            <person name="Bird C.P."/>
            <person name="Bray-Allen S."/>
            <person name="Brown A.J."/>
            <person name="Brown J.Y."/>
            <person name="Burford D."/>
            <person name="Burrill W."/>
            <person name="Burton J."/>
            <person name="Carder C."/>
            <person name="Carter N.P."/>
            <person name="Chapman J.C."/>
            <person name="Chen Y."/>
            <person name="Clarke G."/>
            <person name="Clark S.Y."/>
            <person name="Clee C.M."/>
            <person name="Clegg S."/>
            <person name="Collier R.E."/>
            <person name="Corby N."/>
            <person name="Crosier M."/>
            <person name="Cummings A.T."/>
            <person name="Davies J."/>
            <person name="Dhami P."/>
            <person name="Dunn M."/>
            <person name="Dutta I."/>
            <person name="Dyer L.W."/>
            <person name="Earthrowl M.E."/>
            <person name="Faulkner L."/>
            <person name="Fleming C.J."/>
            <person name="Frankish A."/>
            <person name="Frankland J.A."/>
            <person name="French L."/>
            <person name="Fricker D.G."/>
            <person name="Garner P."/>
            <person name="Garnett J."/>
            <person name="Ghori J."/>
            <person name="Gilbert J.G."/>
            <person name="Glison C."/>
            <person name="Grafham D.V."/>
            <person name="Gribble S."/>
            <person name="Griffiths C."/>
            <person name="Griffiths-Jones S."/>
            <person name="Grocock R."/>
            <person name="Guy J."/>
            <person name="Hall R.E."/>
            <person name="Hammond S."/>
            <person name="Harley J.L."/>
            <person name="Harrison E.S."/>
            <person name="Hart E.A."/>
            <person name="Heath P.D."/>
            <person name="Henderson C.D."/>
            <person name="Hopkins B.L."/>
            <person name="Howard P.J."/>
            <person name="Howden P.J."/>
            <person name="Huckle E."/>
            <person name="Johnson C."/>
            <person name="Johnson D."/>
            <person name="Joy A.A."/>
            <person name="Kay M."/>
            <person name="Keenan S."/>
            <person name="Kershaw J.K."/>
            <person name="Kimberley A.M."/>
            <person name="King A."/>
            <person name="Knights A."/>
            <person name="Laird G.K."/>
            <person name="Langford C."/>
            <person name="Lawlor S."/>
            <person name="Leongamornlert D.A."/>
            <person name="Leversha M."/>
            <person name="Lloyd C."/>
            <person name="Lloyd D.M."/>
            <person name="Lovell J."/>
            <person name="Martin S."/>
            <person name="Mashreghi-Mohammadi M."/>
            <person name="Matthews L."/>
            <person name="McLaren S."/>
            <person name="McLay K.E."/>
            <person name="McMurray A."/>
            <person name="Milne S."/>
            <person name="Nickerson T."/>
            <person name="Nisbett J."/>
            <person name="Nordsiek G."/>
            <person name="Pearce A.V."/>
            <person name="Peck A.I."/>
            <person name="Porter K.M."/>
            <person name="Pandian R."/>
            <person name="Pelan S."/>
            <person name="Phillimore B."/>
            <person name="Povey S."/>
            <person name="Ramsey Y."/>
            <person name="Rand V."/>
            <person name="Scharfe M."/>
            <person name="Sehra H.K."/>
            <person name="Shownkeen R."/>
            <person name="Sims S.K."/>
            <person name="Skuce C.D."/>
            <person name="Smith M."/>
            <person name="Steward C.A."/>
            <person name="Swarbreck D."/>
            <person name="Sycamore N."/>
            <person name="Tester J."/>
            <person name="Thorpe A."/>
            <person name="Tracey A."/>
            <person name="Tromans A."/>
            <person name="Thomas D.W."/>
            <person name="Wall M."/>
            <person name="Wallis J.M."/>
            <person name="West A.P."/>
            <person name="Whitehead S.L."/>
            <person name="Willey D.L."/>
            <person name="Williams S.A."/>
            <person name="Wilming L."/>
            <person name="Wray P.W."/>
            <person name="Young L."/>
            <person name="Ashurst J.L."/>
            <person name="Coulson A."/>
            <person name="Blocker H."/>
            <person name="Durbin R."/>
            <person name="Sulston J.E."/>
            <person name="Hubbard T."/>
            <person name="Jackson M.J."/>
            <person name="Bentley D.R."/>
            <person name="Beck S."/>
            <person name="Rogers J."/>
            <person name="Dunham I."/>
        </authorList>
    </citation>
    <scope>NUCLEOTIDE SEQUENCE [LARGE SCALE GENOMIC DNA]</scope>
</reference>
<dbReference type="ExpressionAtlas" id="A0A1B0GW19">
    <property type="expression patterns" value="baseline and differential"/>
</dbReference>
<dbReference type="Antibodypedia" id="1910">
    <property type="antibodies" value="510 antibodies from 44 providers"/>
</dbReference>
<reference evidence="1" key="5">
    <citation type="submission" date="2025-09" db="UniProtKB">
        <authorList>
            <consortium name="Ensembl"/>
        </authorList>
    </citation>
    <scope>IDENTIFICATION</scope>
</reference>
<keyword evidence="2" id="KW-1185">Reference proteome</keyword>
<dbReference type="MassIVE" id="A0A1B0GW19"/>
<evidence type="ECO:0000313" key="2">
    <source>
        <dbReference type="Proteomes" id="UP000005640"/>
    </source>
</evidence>
<gene>
    <name evidence="1" type="primary">SPTAN1</name>
</gene>
<dbReference type="OrthoDB" id="6018565at2759"/>
<dbReference type="Bgee" id="ENSG00000197694">
    <property type="expression patterns" value="Expressed in right hemisphere of cerebellum and 202 other cell types or tissues"/>
</dbReference>
<dbReference type="OpenTargets" id="ENSG00000197694"/>
<reference evidence="1 2" key="3">
    <citation type="journal article" date="2004" name="Nature">
        <title>Finishing the euchromatic sequence of the human genome.</title>
        <authorList>
            <consortium name="International Human Genome Sequencing Consortium"/>
        </authorList>
    </citation>
    <scope>NUCLEOTIDE SEQUENCE [LARGE SCALE GENOMIC DNA]</scope>
</reference>
<keyword evidence="3 4" id="KW-1267">Proteomics identification</keyword>
<evidence type="ECO:0000313" key="1">
    <source>
        <dbReference type="Ensembl" id="ENSP00000490740.1"/>
    </source>
</evidence>
<sequence length="11" mass="1175">MDPSGVKVLET</sequence>
<organism evidence="1 2">
    <name type="scientific">Homo sapiens</name>
    <name type="common">Human</name>
    <dbReference type="NCBI Taxonomy" id="9606"/>
    <lineage>
        <taxon>Eukaryota</taxon>
        <taxon>Metazoa</taxon>
        <taxon>Chordata</taxon>
        <taxon>Craniata</taxon>
        <taxon>Vertebrata</taxon>
        <taxon>Euteleostomi</taxon>
        <taxon>Mammalia</taxon>
        <taxon>Eutheria</taxon>
        <taxon>Euarchontoglires</taxon>
        <taxon>Primates</taxon>
        <taxon>Haplorrhini</taxon>
        <taxon>Catarrhini</taxon>
        <taxon>Hominidae</taxon>
        <taxon>Homo</taxon>
    </lineage>
</organism>
<proteinExistence type="evidence at protein level"/>
<dbReference type="Ensembl" id="ENST00000636337.1">
    <property type="protein sequence ID" value="ENSP00000490740.1"/>
    <property type="gene ID" value="ENSG00000197694.20"/>
</dbReference>
<evidence type="ECO:0007829" key="4">
    <source>
        <dbReference type="ProteomicsDB" id="A0A1B0GW19"/>
    </source>
</evidence>
<dbReference type="EMBL" id="AL356481">
    <property type="status" value="NOT_ANNOTATED_CDS"/>
    <property type="molecule type" value="Genomic_DNA"/>
</dbReference>
<evidence type="ECO:0007829" key="3">
    <source>
        <dbReference type="PeptideAtlas" id="A0A1B0GW19"/>
    </source>
</evidence>
<reference evidence="1 2" key="1">
    <citation type="journal article" date="2001" name="Nature">
        <title>Initial sequencing and analysis of the human genome.</title>
        <authorList>
            <consortium name="International Human Genome Sequencing Consortium"/>
            <person name="Lander E.S."/>
            <person name="Linton L.M."/>
            <person name="Birren B."/>
            <person name="Nusbaum C."/>
            <person name="Zody M.C."/>
            <person name="Baldwin J."/>
            <person name="Devon K."/>
            <person name="Dewar K."/>
            <person name="Doyle M."/>
            <person name="FitzHugh W."/>
            <person name="Funke R."/>
            <person name="Gage D."/>
            <person name="Harris K."/>
            <person name="Heaford A."/>
            <person name="Howland J."/>
            <person name="Kann L."/>
            <person name="Lehoczky J."/>
            <person name="LeVine R."/>
            <person name="McEwan P."/>
            <person name="McKernan K."/>
            <person name="Meldrim J."/>
            <person name="Mesirov J.P."/>
            <person name="Miranda C."/>
            <person name="Morris W."/>
            <person name="Naylor J."/>
            <person name="Raymond C."/>
            <person name="Rosetti M."/>
            <person name="Santos R."/>
            <person name="Sheridan A."/>
            <person name="Sougnez C."/>
            <person name="Stange-Thomann N."/>
            <person name="Stojanovic N."/>
            <person name="Subramanian A."/>
            <person name="Wyman D."/>
            <person name="Rogers J."/>
            <person name="Sulston J."/>
            <person name="Ainscough R."/>
            <person name="Beck S."/>
            <person name="Bentley D."/>
            <person name="Burton J."/>
            <person name="Clee C."/>
            <person name="Carter N."/>
            <person name="Coulson A."/>
            <person name="Deadman R."/>
            <person name="Deloukas P."/>
            <person name="Dunham A."/>
            <person name="Dunham I."/>
            <person name="Durbin R."/>
            <person name="French L."/>
            <person name="Grafham D."/>
            <person name="Gregory S."/>
            <person name="Hubbard T."/>
            <person name="Humphray S."/>
            <person name="Hunt A."/>
            <person name="Jones M."/>
            <person name="Lloyd C."/>
            <person name="McMurray A."/>
            <person name="Matthews L."/>
            <person name="Mercer S."/>
            <person name="Milne S."/>
            <person name="Mullikin J.C."/>
            <person name="Mungall A."/>
            <person name="Plumb R."/>
            <person name="Ross M."/>
            <person name="Shownkeen R."/>
            <person name="Sims S."/>
            <person name="Waterston R.H."/>
            <person name="Wilson R.K."/>
            <person name="Hillier L.W."/>
            <person name="McPherson J.D."/>
            <person name="Marra M.A."/>
            <person name="Mardis E.R."/>
            <person name="Fulton L.A."/>
            <person name="Chinwalla A.T."/>
            <person name="Pepin K.H."/>
            <person name="Gish W.R."/>
            <person name="Chissoe S.L."/>
            <person name="Wendl M.C."/>
            <person name="Delehaunty K.D."/>
            <person name="Miner T.L."/>
            <person name="Delehaunty A."/>
            <person name="Kramer J.B."/>
            <person name="Cook L.L."/>
            <person name="Fulton R.S."/>
            <person name="Johnson D.L."/>
            <person name="Minx P.J."/>
            <person name="Clifton S.W."/>
            <person name="Hawkins T."/>
            <person name="Branscomb E."/>
            <person name="Predki P."/>
            <person name="Richardson P."/>
            <person name="Wenning S."/>
            <person name="Slezak T."/>
            <person name="Doggett N."/>
            <person name="Cheng J.F."/>
            <person name="Olsen A."/>
            <person name="Lucas S."/>
            <person name="Elkin C."/>
            <person name="Uberbacher E."/>
            <person name="Frazier M."/>
            <person name="Gibbs R.A."/>
            <person name="Muzny D.M."/>
            <person name="Scherer S.E."/>
            <person name="Bouck J.B."/>
            <person name="Sodergren E.J."/>
            <person name="Worley K.C."/>
            <person name="Rives C.M."/>
            <person name="Gorrell J.H."/>
            <person name="Metzker M.L."/>
            <person name="Naylor S.L."/>
            <person name="Kucherlapati R.S."/>
            <person name="Nelson D.L."/>
            <person name="Weinstock G.M."/>
            <person name="Sakaki Y."/>
            <person name="Fujiyama A."/>
            <person name="Hattori M."/>
            <person name="Yada T."/>
            <person name="Toyoda A."/>
            <person name="Itoh T."/>
            <person name="Kawagoe C."/>
            <person name="Watanabe H."/>
            <person name="Totoki Y."/>
            <person name="Taylor T."/>
            <person name="Weissenbach J."/>
            <person name="Heilig R."/>
            <person name="Saurin W."/>
            <person name="Artiguenave F."/>
            <person name="Brottier P."/>
            <person name="Bruls T."/>
            <person name="Pelletier E."/>
            <person name="Robert C."/>
            <person name="Wincker P."/>
            <person name="Smith D.R."/>
            <person name="Doucette-Stamm L."/>
            <person name="Rubenfield M."/>
            <person name="Weinstock K."/>
            <person name="Lee H.M."/>
            <person name="Dubois J."/>
            <person name="Rosenthal A."/>
            <person name="Platzer M."/>
            <person name="Nyakatura G."/>
            <person name="Taudien S."/>
            <person name="Rump A."/>
            <person name="Yang H."/>
            <person name="Yu J."/>
            <person name="Wang J."/>
            <person name="Huang G."/>
            <person name="Gu J."/>
            <person name="Hood L."/>
            <person name="Rowen L."/>
            <person name="Madan A."/>
            <person name="Qin S."/>
            <person name="Davis R.W."/>
            <person name="Federspiel N.A."/>
            <person name="Abola A.P."/>
            <person name="Proctor M.J."/>
            <person name="Myers R.M."/>
            <person name="Schmutz J."/>
            <person name="Dickson M."/>
            <person name="Grimwood J."/>
            <person name="Cox D.R."/>
            <person name="Olson M.V."/>
            <person name="Kaul R."/>
            <person name="Raymond C."/>
            <person name="Shimizu N."/>
            <person name="Kawasaki K."/>
            <person name="Minoshima S."/>
            <person name="Evans G.A."/>
            <person name="Athanasiou M."/>
            <person name="Schultz R."/>
            <person name="Roe B.A."/>
            <person name="Chen F."/>
            <person name="Pan H."/>
            <person name="Ramser J."/>
            <person name="Lehrach H."/>
            <person name="Reinhardt R."/>
            <person name="McCombie W.R."/>
            <person name="de la Bastide M."/>
            <person name="Dedhia N."/>
            <person name="Blocker H."/>
            <person name="Hornischer K."/>
            <person name="Nordsiek G."/>
            <person name="Agarwala R."/>
            <person name="Aravind L."/>
            <person name="Bailey J.A."/>
            <person name="Bateman A."/>
            <person name="Batzoglou S."/>
            <person name="Birney E."/>
            <person name="Bork P."/>
            <person name="Brown D.G."/>
            <person name="Burge C.B."/>
            <person name="Cerutti L."/>
            <person name="Chen H.C."/>
            <person name="Church D."/>
            <person name="Clamp M."/>
            <person name="Copley R.R."/>
            <person name="Doerks T."/>
            <person name="Eddy S.R."/>
            <person name="Eichler E.E."/>
            <person name="Furey T.S."/>
            <person name="Galagan J."/>
            <person name="Gilbert J.G."/>
            <person name="Harmon C."/>
            <person name="Hayashizaki Y."/>
            <person name="Haussler D."/>
            <person name="Hermjakob H."/>
            <person name="Hokamp K."/>
            <person name="Jang W."/>
            <person name="Johnson L.S."/>
            <person name="Jones T.A."/>
            <person name="Kasif S."/>
            <person name="Kaspryzk A."/>
            <person name="Kennedy S."/>
            <person name="Kent W.J."/>
            <person name="Kitts P."/>
            <person name="Koonin E.V."/>
            <person name="Korf I."/>
            <person name="Kulp D."/>
            <person name="Lancet D."/>
            <person name="Lowe T.M."/>
            <person name="McLysaght A."/>
            <person name="Mikkelsen T."/>
            <person name="Moran J.V."/>
            <person name="Mulder N."/>
            <person name="Pollara V.J."/>
            <person name="Ponting C.P."/>
            <person name="Schuler G."/>
            <person name="Schultz J."/>
            <person name="Slater G."/>
            <person name="Smit A.F."/>
            <person name="Stupka E."/>
            <person name="Szustakowski J."/>
            <person name="Thierry-Mieg D."/>
            <person name="Thierry-Mieg J."/>
            <person name="Wagner L."/>
            <person name="Wallis J."/>
            <person name="Wheeler R."/>
            <person name="Williams A."/>
            <person name="Wolf Y.I."/>
            <person name="Wolfe K.H."/>
            <person name="Yang S.P."/>
            <person name="Yeh R.F."/>
            <person name="Collins F."/>
            <person name="Guyer M.S."/>
            <person name="Peterson J."/>
            <person name="Felsenfeld A."/>
            <person name="Wetterstrand K.A."/>
            <person name="Patrinos A."/>
            <person name="Morgan M.J."/>
            <person name="de Jong P."/>
            <person name="Catanese J.J."/>
            <person name="Osoegawa K."/>
            <person name="Shizuya H."/>
            <person name="Choi S."/>
            <person name="Chen Y.J."/>
        </authorList>
    </citation>
    <scope>NUCLEOTIDE SEQUENCE [LARGE SCALE GENOMIC DNA]</scope>
</reference>
<reference evidence="1" key="4">
    <citation type="submission" date="2025-08" db="UniProtKB">
        <authorList>
            <consortium name="Ensembl"/>
        </authorList>
    </citation>
    <scope>IDENTIFICATION</scope>
</reference>
<protein>
    <submittedName>
        <fullName evidence="1">Spectrin alpha, non-erythrocytic 1</fullName>
    </submittedName>
</protein>
<name>A0A1B0GW19_HUMAN</name>
<accession>A0A1B0GW19</accession>
<dbReference type="Proteomes" id="UP000005640">
    <property type="component" value="Chromosome 9"/>
</dbReference>
<dbReference type="GeneTree" id="ENSGT00940000156662"/>
<dbReference type="OMA" id="FQIAQEE"/>
<dbReference type="VEuPathDB" id="HostDB:ENSG00000197694"/>
<feature type="non-terminal residue" evidence="1">
    <location>
        <position position="11"/>
    </location>
</feature>
<dbReference type="ChiTaRS" id="SPTAN1">
    <property type="organism name" value="human"/>
</dbReference>
<dbReference type="HGNC" id="HGNC:11273">
    <property type="gene designation" value="SPTAN1"/>
</dbReference>